<name>A0A1Z4UYY1_9CYAN</name>
<sequence>MCNDFFRESECQEFCDSRKTIVVKDYGNKQEYRVTNNNGKEICKIKVDGCLIKESERCDYLILSCEDKSAFFVELKGHDLKKAIGQIDSSLTNLMTEIKEFKIYARIVLNRNPTPDKYHG</sequence>
<dbReference type="EMBL" id="AP018316">
    <property type="protein sequence ID" value="BAZ84456.1"/>
    <property type="molecule type" value="Genomic_DNA"/>
</dbReference>
<dbReference type="RefSeq" id="WP_197705494.1">
    <property type="nucleotide sequence ID" value="NZ_AP018316.1"/>
</dbReference>
<accession>A0A1Z4UYY1</accession>
<organism evidence="1 2">
    <name type="scientific">Dolichospermum compactum NIES-806</name>
    <dbReference type="NCBI Taxonomy" id="1973481"/>
    <lineage>
        <taxon>Bacteria</taxon>
        <taxon>Bacillati</taxon>
        <taxon>Cyanobacteriota</taxon>
        <taxon>Cyanophyceae</taxon>
        <taxon>Nostocales</taxon>
        <taxon>Aphanizomenonaceae</taxon>
        <taxon>Dolichospermum</taxon>
        <taxon>Dolichospermum compactum</taxon>
    </lineage>
</organism>
<reference evidence="1 2" key="1">
    <citation type="submission" date="2017-06" db="EMBL/GenBank/DDBJ databases">
        <title>Genome sequencing of cyanobaciteial culture collection at National Institute for Environmental Studies (NIES).</title>
        <authorList>
            <person name="Hirose Y."/>
            <person name="Shimura Y."/>
            <person name="Fujisawa T."/>
            <person name="Nakamura Y."/>
            <person name="Kawachi M."/>
        </authorList>
    </citation>
    <scope>NUCLEOTIDE SEQUENCE [LARGE SCALE GENOMIC DNA]</scope>
    <source>
        <strain evidence="1 2">NIES-806</strain>
    </source>
</reference>
<dbReference type="AlphaFoldDB" id="A0A1Z4UYY1"/>
<gene>
    <name evidence="1" type="ORF">NIES806_06420</name>
</gene>
<dbReference type="KEGG" id="dcm:NIES806_06420"/>
<dbReference type="Proteomes" id="UP000218702">
    <property type="component" value="Chromosome"/>
</dbReference>
<keyword evidence="2" id="KW-1185">Reference proteome</keyword>
<evidence type="ECO:0000313" key="2">
    <source>
        <dbReference type="Proteomes" id="UP000218702"/>
    </source>
</evidence>
<protein>
    <submittedName>
        <fullName evidence="1">Uncharacterized protein</fullName>
    </submittedName>
</protein>
<evidence type="ECO:0000313" key="1">
    <source>
        <dbReference type="EMBL" id="BAZ84456.1"/>
    </source>
</evidence>
<proteinExistence type="predicted"/>